<dbReference type="Pfam" id="PF02867">
    <property type="entry name" value="Ribonuc_red_lgC"/>
    <property type="match status" value="1"/>
</dbReference>
<dbReference type="GO" id="GO:0071897">
    <property type="term" value="P:DNA biosynthetic process"/>
    <property type="evidence" value="ECO:0007669"/>
    <property type="project" value="UniProtKB-KW"/>
</dbReference>
<comment type="function">
    <text evidence="13">Catalyzes the reduction of ribonucleotides to deoxyribonucleotides. May function to provide a pool of deoxyribonucleotide precursors for DNA repair during oxygen limitation and/or for immediate growth after restoration of oxygen.</text>
</comment>
<dbReference type="SUPFAM" id="SSF51998">
    <property type="entry name" value="PFL-like glycyl radical enzymes"/>
    <property type="match status" value="1"/>
</dbReference>
<keyword evidence="13" id="KW-0237">DNA synthesis</keyword>
<dbReference type="GO" id="GO:0004748">
    <property type="term" value="F:ribonucleoside-diphosphate reductase activity, thioredoxin disulfide as acceptor"/>
    <property type="evidence" value="ECO:0007669"/>
    <property type="project" value="UniProtKB-EC"/>
</dbReference>
<sequence>MALIEKQKTVLKGTSKITKIKKRDGKVVDFNPSKVAGAIWKAARSIGGQDKKLSEKLAEKVIELLERKFAGQIPSVEDVQDAVEKVLIEEGHARTAKAFILYRQQRAEIRKEKMQVLEKDTIDDVDKNFDINALRVLKARYLRKDEKGHLIETPKQLFTRIAVHDTIPDLFYDSKVFDNEAKQKTHEHESFDYADWDEKVSIGKYHLNRYHLEAVKRLYDRHNKNRQMKVSWKKFFDMLQKGEFKHYEKNIAEYYEVMVSKKFMPNTPAIANFGNPLGMGSACFVIGIEDSLDSIMDALKNTAIVFKAGGGMGYNFSKLRPEGDFVSTTTGAASGPISFMSLFDKMTEVIKQGGIRRGANMGMLNSNHPDVLKFVTAKTGNKALRNFNISVLIMPDFWEHLKNDNPYPLINPRNGQIVDHISPKLLWERIIYQAWESAEPGVIFYDTVNKYNPFLKHLGPIVTTNPCGEVLLYPNEPCNLGSINVYAFIKENENGELYFDWDELKETTLACTKFLDNVIDVNKFPLKAIEDMSLATRKVGLGVMGVGDLLFELGLPYNTEEGREFMERLMEFITYWSKVESVELAKERGIMPYLSKSFYPEGRLPFAGFDDKASWHLDWDKLVNEIKKHGIRNGYTTIIAPTGSISMIAGVSSGMEPVFSSVFQKNVAVGSFYYVDPAFERVMKRAGLHDEKLLEDVANASGSIQKIEYVPKEIKRVLTVAYDITPEDHVRALAAFQRWTDSSISKTTNFPADATVEHMKKVYELAYNLGCKGVTVFRDTSIKSQVLVTGTGKEKAKQEEVEAKIQMNAPSAAAVSVGEKCPECSTKMVLSEGCATCPSCGYSYCAVA</sequence>
<evidence type="ECO:0000256" key="8">
    <source>
        <dbReference type="ARBA" id="ARBA00023116"/>
    </source>
</evidence>
<keyword evidence="3" id="KW-0021">Allosteric enzyme</keyword>
<dbReference type="InterPro" id="IPR008926">
    <property type="entry name" value="RNR_R1-su_N"/>
</dbReference>
<comment type="cofactor">
    <cofactor evidence="1 13">
        <name>adenosylcob(III)alamin</name>
        <dbReference type="ChEBI" id="CHEBI:18408"/>
    </cofactor>
</comment>
<evidence type="ECO:0000256" key="3">
    <source>
        <dbReference type="ARBA" id="ARBA00022533"/>
    </source>
</evidence>
<evidence type="ECO:0000313" key="15">
    <source>
        <dbReference type="EMBL" id="HIK00571.1"/>
    </source>
</evidence>
<dbReference type="InterPro" id="IPR013346">
    <property type="entry name" value="NrdE_NrdA_C"/>
</dbReference>
<dbReference type="PANTHER" id="PTHR43371">
    <property type="entry name" value="VITAMIN B12-DEPENDENT RIBONUCLEOTIDE REDUCTASE"/>
    <property type="match status" value="1"/>
</dbReference>
<dbReference type="EMBL" id="DVAB01000028">
    <property type="protein sequence ID" value="HIK00571.1"/>
    <property type="molecule type" value="Genomic_DNA"/>
</dbReference>
<dbReference type="GO" id="GO:0031419">
    <property type="term" value="F:cobalamin binding"/>
    <property type="evidence" value="ECO:0007669"/>
    <property type="project" value="UniProtKB-KW"/>
</dbReference>
<reference evidence="15 16" key="1">
    <citation type="journal article" name="Nat. Commun.">
        <title>Undinarchaeota illuminate DPANN phylogeny and the impact of gene transfer on archaeal evolution.</title>
        <authorList>
            <person name="Dombrowski N."/>
            <person name="Williams T.A."/>
            <person name="Sun J."/>
            <person name="Woodcroft B.J."/>
            <person name="Lee J.H."/>
            <person name="Minh B.Q."/>
            <person name="Rinke C."/>
            <person name="Spang A."/>
        </authorList>
    </citation>
    <scope>NUCLEOTIDE SEQUENCE [LARGE SCALE GENOMIC DNA]</scope>
    <source>
        <strain evidence="15">MAG_bin1129</strain>
    </source>
</reference>
<keyword evidence="9" id="KW-1015">Disulfide bond</keyword>
<feature type="domain" description="ATP-cone" evidence="14">
    <location>
        <begin position="18"/>
        <end position="110"/>
    </location>
</feature>
<dbReference type="Gene3D" id="3.20.70.20">
    <property type="match status" value="1"/>
</dbReference>
<keyword evidence="5 12" id="KW-0547">Nucleotide-binding</keyword>
<dbReference type="UniPathway" id="UPA00326"/>
<dbReference type="InterPro" id="IPR013344">
    <property type="entry name" value="RNR_NrdJ/NrdZ"/>
</dbReference>
<dbReference type="Pfam" id="PF00317">
    <property type="entry name" value="Ribonuc_red_lgN"/>
    <property type="match status" value="1"/>
</dbReference>
<dbReference type="Pfam" id="PF03477">
    <property type="entry name" value="ATP-cone"/>
    <property type="match status" value="1"/>
</dbReference>
<evidence type="ECO:0000256" key="11">
    <source>
        <dbReference type="ARBA" id="ARBA00047754"/>
    </source>
</evidence>
<dbReference type="InterPro" id="IPR013509">
    <property type="entry name" value="RNR_lsu_N"/>
</dbReference>
<dbReference type="GO" id="GO:0005524">
    <property type="term" value="F:ATP binding"/>
    <property type="evidence" value="ECO:0007669"/>
    <property type="project" value="UniProtKB-UniRule"/>
</dbReference>
<dbReference type="GO" id="GO:0009263">
    <property type="term" value="P:deoxyribonucleotide biosynthetic process"/>
    <property type="evidence" value="ECO:0007669"/>
    <property type="project" value="UniProtKB-KW"/>
</dbReference>
<comment type="similarity">
    <text evidence="2 13">Belongs to the ribonucleoside diphosphate reductase class-2 family.</text>
</comment>
<dbReference type="EC" id="1.17.4.1" evidence="13"/>
<dbReference type="NCBIfam" id="TIGR02506">
    <property type="entry name" value="NrdE_NrdA"/>
    <property type="match status" value="1"/>
</dbReference>
<evidence type="ECO:0000256" key="6">
    <source>
        <dbReference type="ARBA" id="ARBA00022840"/>
    </source>
</evidence>
<dbReference type="InterPro" id="IPR000788">
    <property type="entry name" value="RNR_lg_C"/>
</dbReference>
<comment type="catalytic activity">
    <reaction evidence="11 13">
        <text>a 2'-deoxyribonucleoside 5'-diphosphate + [thioredoxin]-disulfide + H2O = a ribonucleoside 5'-diphosphate + [thioredoxin]-dithiol</text>
        <dbReference type="Rhea" id="RHEA:23252"/>
        <dbReference type="Rhea" id="RHEA-COMP:10698"/>
        <dbReference type="Rhea" id="RHEA-COMP:10700"/>
        <dbReference type="ChEBI" id="CHEBI:15377"/>
        <dbReference type="ChEBI" id="CHEBI:29950"/>
        <dbReference type="ChEBI" id="CHEBI:50058"/>
        <dbReference type="ChEBI" id="CHEBI:57930"/>
        <dbReference type="ChEBI" id="CHEBI:73316"/>
        <dbReference type="EC" id="1.17.4.1"/>
    </reaction>
</comment>
<keyword evidence="8" id="KW-0215">Deoxyribonucleotide synthesis</keyword>
<dbReference type="CDD" id="cd02888">
    <property type="entry name" value="RNR_II_dimer"/>
    <property type="match status" value="1"/>
</dbReference>
<evidence type="ECO:0000256" key="2">
    <source>
        <dbReference type="ARBA" id="ARBA00007405"/>
    </source>
</evidence>
<evidence type="ECO:0000259" key="14">
    <source>
        <dbReference type="PROSITE" id="PS51161"/>
    </source>
</evidence>
<dbReference type="PRINTS" id="PR01183">
    <property type="entry name" value="RIBORDTASEM1"/>
</dbReference>
<keyword evidence="6 12" id="KW-0067">ATP-binding</keyword>
<keyword evidence="7 13" id="KW-0560">Oxidoreductase</keyword>
<evidence type="ECO:0000313" key="16">
    <source>
        <dbReference type="Proteomes" id="UP000646946"/>
    </source>
</evidence>
<dbReference type="InterPro" id="IPR005144">
    <property type="entry name" value="ATP-cone_dom"/>
</dbReference>
<comment type="caution">
    <text evidence="15">The sequence shown here is derived from an EMBL/GenBank/DDBJ whole genome shotgun (WGS) entry which is preliminary data.</text>
</comment>
<keyword evidence="16" id="KW-1185">Reference proteome</keyword>
<dbReference type="AlphaFoldDB" id="A0A832VAI1"/>
<evidence type="ECO:0000256" key="12">
    <source>
        <dbReference type="PROSITE-ProRule" id="PRU00492"/>
    </source>
</evidence>
<keyword evidence="4 13" id="KW-0846">Cobalamin</keyword>
<evidence type="ECO:0000256" key="1">
    <source>
        <dbReference type="ARBA" id="ARBA00001922"/>
    </source>
</evidence>
<dbReference type="InterPro" id="IPR050862">
    <property type="entry name" value="RdRp_reductase_class-2"/>
</dbReference>
<evidence type="ECO:0000256" key="10">
    <source>
        <dbReference type="ARBA" id="ARBA00023285"/>
    </source>
</evidence>
<dbReference type="Proteomes" id="UP000646946">
    <property type="component" value="Unassembled WGS sequence"/>
</dbReference>
<organism evidence="15 16">
    <name type="scientific">Candidatus Naiadarchaeum limnaeum</name>
    <dbReference type="NCBI Taxonomy" id="2756139"/>
    <lineage>
        <taxon>Archaea</taxon>
        <taxon>Candidatus Undinarchaeota</taxon>
        <taxon>Candidatus Undinarchaeia</taxon>
        <taxon>Candidatus Naiadarchaeales</taxon>
        <taxon>Candidatus Naiadarchaeaceae</taxon>
        <taxon>Candidatus Naiadarchaeum</taxon>
    </lineage>
</organism>
<evidence type="ECO:0000256" key="4">
    <source>
        <dbReference type="ARBA" id="ARBA00022628"/>
    </source>
</evidence>
<keyword evidence="10 13" id="KW-0170">Cobalt</keyword>
<name>A0A832VAI1_9ARCH</name>
<accession>A0A832VAI1</accession>
<evidence type="ECO:0000256" key="7">
    <source>
        <dbReference type="ARBA" id="ARBA00023002"/>
    </source>
</evidence>
<dbReference type="PROSITE" id="PS51161">
    <property type="entry name" value="ATP_CONE"/>
    <property type="match status" value="1"/>
</dbReference>
<gene>
    <name evidence="15" type="ORF">H1016_03460</name>
</gene>
<dbReference type="NCBIfam" id="TIGR02504">
    <property type="entry name" value="NrdJ_Z"/>
    <property type="match status" value="1"/>
</dbReference>
<proteinExistence type="inferred from homology"/>
<evidence type="ECO:0000256" key="13">
    <source>
        <dbReference type="RuleBase" id="RU364064"/>
    </source>
</evidence>
<dbReference type="PANTHER" id="PTHR43371:SF1">
    <property type="entry name" value="RIBONUCLEOSIDE-DIPHOSPHATE REDUCTASE"/>
    <property type="match status" value="1"/>
</dbReference>
<evidence type="ECO:0000256" key="9">
    <source>
        <dbReference type="ARBA" id="ARBA00023157"/>
    </source>
</evidence>
<dbReference type="SUPFAM" id="SSF48168">
    <property type="entry name" value="R1 subunit of ribonucleotide reductase, N-terminal domain"/>
    <property type="match status" value="1"/>
</dbReference>
<protein>
    <recommendedName>
        <fullName evidence="13">Vitamin B12-dependent ribonucleotide reductase</fullName>
        <ecNumber evidence="13">1.17.4.1</ecNumber>
    </recommendedName>
</protein>
<evidence type="ECO:0000256" key="5">
    <source>
        <dbReference type="ARBA" id="ARBA00022741"/>
    </source>
</evidence>